<proteinExistence type="predicted"/>
<gene>
    <name evidence="1" type="ORF">OCBIM_22030565mg</name>
</gene>
<accession>A0A0L8GNX8</accession>
<dbReference type="EMBL" id="KQ421022">
    <property type="protein sequence ID" value="KOF78587.1"/>
    <property type="molecule type" value="Genomic_DNA"/>
</dbReference>
<name>A0A0L8GNX8_OCTBM</name>
<protein>
    <submittedName>
        <fullName evidence="1">Uncharacterized protein</fullName>
    </submittedName>
</protein>
<organism evidence="1">
    <name type="scientific">Octopus bimaculoides</name>
    <name type="common">California two-spotted octopus</name>
    <dbReference type="NCBI Taxonomy" id="37653"/>
    <lineage>
        <taxon>Eukaryota</taxon>
        <taxon>Metazoa</taxon>
        <taxon>Spiralia</taxon>
        <taxon>Lophotrochozoa</taxon>
        <taxon>Mollusca</taxon>
        <taxon>Cephalopoda</taxon>
        <taxon>Coleoidea</taxon>
        <taxon>Octopodiformes</taxon>
        <taxon>Octopoda</taxon>
        <taxon>Incirrata</taxon>
        <taxon>Octopodidae</taxon>
        <taxon>Octopus</taxon>
    </lineage>
</organism>
<sequence length="55" mass="6657">MKKLRQSGELFGITKWRVILQTKQNKNFDSDTKNRFKNNYRAFGKKKFIRNNFTA</sequence>
<evidence type="ECO:0000313" key="1">
    <source>
        <dbReference type="EMBL" id="KOF78587.1"/>
    </source>
</evidence>
<reference evidence="1" key="1">
    <citation type="submission" date="2015-07" db="EMBL/GenBank/DDBJ databases">
        <title>MeaNS - Measles Nucleotide Surveillance Program.</title>
        <authorList>
            <person name="Tran T."/>
            <person name="Druce J."/>
        </authorList>
    </citation>
    <scope>NUCLEOTIDE SEQUENCE</scope>
    <source>
        <strain evidence="1">UCB-OBI-ISO-001</strain>
        <tissue evidence="1">Gonad</tissue>
    </source>
</reference>
<dbReference type="AlphaFoldDB" id="A0A0L8GNX8"/>